<feature type="region of interest" description="Disordered" evidence="1">
    <location>
        <begin position="796"/>
        <end position="852"/>
    </location>
</feature>
<dbReference type="EMBL" id="CYKH01002201">
    <property type="protein sequence ID" value="CUG93855.1"/>
    <property type="molecule type" value="Genomic_DNA"/>
</dbReference>
<feature type="compositionally biased region" description="Low complexity" evidence="1">
    <location>
        <begin position="1449"/>
        <end position="1462"/>
    </location>
</feature>
<feature type="compositionally biased region" description="Polar residues" evidence="1">
    <location>
        <begin position="909"/>
        <end position="938"/>
    </location>
</feature>
<feature type="region of interest" description="Disordered" evidence="1">
    <location>
        <begin position="883"/>
        <end position="964"/>
    </location>
</feature>
<dbReference type="OrthoDB" id="242511at2759"/>
<protein>
    <submittedName>
        <fullName evidence="2">Uncharacterized protein</fullName>
    </submittedName>
</protein>
<feature type="region of interest" description="Disordered" evidence="1">
    <location>
        <begin position="1"/>
        <end position="41"/>
    </location>
</feature>
<dbReference type="Gene3D" id="1.25.40.10">
    <property type="entry name" value="Tetratricopeptide repeat domain"/>
    <property type="match status" value="1"/>
</dbReference>
<feature type="region of interest" description="Disordered" evidence="1">
    <location>
        <begin position="1449"/>
        <end position="1494"/>
    </location>
</feature>
<organism evidence="2 3">
    <name type="scientific">Bodo saltans</name>
    <name type="common">Flagellated protozoan</name>
    <dbReference type="NCBI Taxonomy" id="75058"/>
    <lineage>
        <taxon>Eukaryota</taxon>
        <taxon>Discoba</taxon>
        <taxon>Euglenozoa</taxon>
        <taxon>Kinetoplastea</taxon>
        <taxon>Metakinetoplastina</taxon>
        <taxon>Eubodonida</taxon>
        <taxon>Bodonidae</taxon>
        <taxon>Bodo</taxon>
    </lineage>
</organism>
<sequence length="1594" mass="169619">MLETPPLPSMLVPSLTVSNGDDANGYSVPPQHSNPQRAVPSPGQLHIGLQGSSYMATSSNAESRRPMVWRPKITIGSRVVINEPQVGDSEDCTQVHVGGCGAPMAASISSHRVVCEVMRCPNPRQVVVRSVHAVVLRRGGRGGIGPTNVGADDTSPRTSRAHSSASSLGGGNGHGPRTISEFDSVNDAALHHVHTMAPAPSPPPPTSSARVPPPSVGKVVESESFSPTDLSSPLGGSAIKMNIRSASTPPPLLPIDTNEEEDDSSSSSRHQRTHSTVTGGQTTPPLPPIMNPPMFCSSSSTIIDAMTLQHTVPSHRVSTVLEYLLRQIGVLPLVQRLMGGRDYASVVVILEQAGERIATTHLGELVADPTEAAAAARLFQSFLLICGEDPSVLRDTSTTYASRLRPELAILHTFRGQLLCSLRRFDEALSAASTALTLDPLCPESFHVAVKALFAQDRLDDAMLVVNVASSSLAALSPELRSLVTAVRASMFMRSALRSQRGLSIIPISPDEILRSIRLQSQVINKICLTVTDRTALSLHTIEDTWQQHGPPHQHNHGAVVANGAPGLPAAFRLFPHKTLRCIAMRDFASSFVTSAEHGGYSTRGNPLSGSGSIPSGRFITDSMVAEANGERVLIDVSPILLPLTAVLPAEVRQKIKSTRLGCGYCGWLLAPKCDVLSAARLVHPGLEKRVRDHYPCRVPVPCEGSGCSEMYCSEVCRIKAFVAYHELECEARENSTWRPVQTLASSNDFFASTDGALRWANNKMAAMEAAAKQGVDASPLLGSSSPRRRVSDVVFTTSPTEEVASSTSPVSGGGGGGGSQNNNNAANLSHNSSNSNNSGPRPQRESSEEFGATQSVAFAPNMEDSLPRRWSLAYEQQAAAGGGITIQPHPPSSTASTVKEASLPFGANSPTPTFSPQLSHNGGQRGSVTSELSSQAPSPHRPRQSKGQAMFSARFQAARRSSTTVRGSADVVASLRTSIKRAYHEITEGELREAPTHVRTASAVFVRCLTTLLSLFFPATVAWDGAQRVQRQQRGGLHTKEHQLRKSNVLRAAIEACEARGVTHAGDRSAADKRDPHSLAIAEELFRRLGIPFTSVERSSHGTISTTLPAVPSAVVPQAQIKRDSLLAPIAPSFPNSSARRGSKAQQHAAGGGAAKVKDSSSSDALHHLWVFVHSASSVIRLRCSDAAVAVTAACTASASISGPQPSGPPSPRGNGSGPNSIFYASPTPMSPFQNHRRVSAVWTLEDDADSVSAANPMISTQTTGTMSVLQHLTLKEEPNIWTIGRLLSFLEHPVFTEMLWDMCLTSHCIVPLCGPAAAVGPHVPRHLLDSWIAVSRNFQVGVVVLSRTLSLVTDWQRGASSHDCGLDAAATASTSMSNSNSQINKLQQQRIGTGNSVALAVAAPTPPPHHHHHHHHFHVQSRFAAAPQSRSLSMVGSMADLRSSRGLLSLSSQGSRSSSSDDSDSDDDTEGAAAGGGEPRSTDPTPVEGEQQQDGHLFHDDIVLGNMMQASQWSMDLRSQRDNGGNVAVDPADPAMCCPGERRIVLRSICPLRARDTLRLVMQADAVDAFLAEFLEDPGSFRCSTTQLAFPM</sequence>
<feature type="compositionally biased region" description="Acidic residues" evidence="1">
    <location>
        <begin position="1463"/>
        <end position="1472"/>
    </location>
</feature>
<evidence type="ECO:0000313" key="2">
    <source>
        <dbReference type="EMBL" id="CUG93855.1"/>
    </source>
</evidence>
<feature type="compositionally biased region" description="Pro residues" evidence="1">
    <location>
        <begin position="199"/>
        <end position="215"/>
    </location>
</feature>
<evidence type="ECO:0000313" key="3">
    <source>
        <dbReference type="Proteomes" id="UP000051952"/>
    </source>
</evidence>
<feature type="region of interest" description="Disordered" evidence="1">
    <location>
        <begin position="1402"/>
        <end position="1432"/>
    </location>
</feature>
<feature type="region of interest" description="Disordered" evidence="1">
    <location>
        <begin position="195"/>
        <end position="287"/>
    </location>
</feature>
<keyword evidence="3" id="KW-1185">Reference proteome</keyword>
<accession>A0A0S4JU89</accession>
<feature type="region of interest" description="Disordered" evidence="1">
    <location>
        <begin position="1200"/>
        <end position="1223"/>
    </location>
</feature>
<proteinExistence type="predicted"/>
<feature type="region of interest" description="Disordered" evidence="1">
    <location>
        <begin position="1133"/>
        <end position="1159"/>
    </location>
</feature>
<evidence type="ECO:0000256" key="1">
    <source>
        <dbReference type="SAM" id="MobiDB-lite"/>
    </source>
</evidence>
<dbReference type="Proteomes" id="UP000051952">
    <property type="component" value="Unassembled WGS sequence"/>
</dbReference>
<feature type="compositionally biased region" description="Polar residues" evidence="1">
    <location>
        <begin position="156"/>
        <end position="167"/>
    </location>
</feature>
<feature type="region of interest" description="Disordered" evidence="1">
    <location>
        <begin position="138"/>
        <end position="180"/>
    </location>
</feature>
<name>A0A0S4JU89_BODSA</name>
<dbReference type="InterPro" id="IPR011990">
    <property type="entry name" value="TPR-like_helical_dom_sf"/>
</dbReference>
<reference evidence="3" key="1">
    <citation type="submission" date="2015-09" db="EMBL/GenBank/DDBJ databases">
        <authorList>
            <consortium name="Pathogen Informatics"/>
        </authorList>
    </citation>
    <scope>NUCLEOTIDE SEQUENCE [LARGE SCALE GENOMIC DNA]</scope>
    <source>
        <strain evidence="3">Lake Konstanz</strain>
    </source>
</reference>
<feature type="compositionally biased region" description="Basic residues" evidence="1">
    <location>
        <begin position="1410"/>
        <end position="1421"/>
    </location>
</feature>
<dbReference type="VEuPathDB" id="TriTrypDB:BSAL_45330"/>
<feature type="compositionally biased region" description="Polar residues" evidence="1">
    <location>
        <begin position="274"/>
        <end position="283"/>
    </location>
</feature>
<dbReference type="SUPFAM" id="SSF48452">
    <property type="entry name" value="TPR-like"/>
    <property type="match status" value="1"/>
</dbReference>
<feature type="compositionally biased region" description="Low complexity" evidence="1">
    <location>
        <begin position="821"/>
        <end position="840"/>
    </location>
</feature>
<gene>
    <name evidence="2" type="ORF">BSAL_45330</name>
</gene>